<feature type="transmembrane region" description="Helical" evidence="7">
    <location>
        <begin position="106"/>
        <end position="130"/>
    </location>
</feature>
<dbReference type="SUPFAM" id="SSF161098">
    <property type="entry name" value="MetI-like"/>
    <property type="match status" value="1"/>
</dbReference>
<dbReference type="InterPro" id="IPR050366">
    <property type="entry name" value="BP-dependent_transpt_permease"/>
</dbReference>
<keyword evidence="3" id="KW-1003">Cell membrane</keyword>
<reference evidence="9 10" key="1">
    <citation type="journal article" date="2011" name="Syst. Appl. Microbiol.">
        <title>Defluviimonas denitrificans gen. nov., sp. nov., and Pararhodobacter aggregans gen. nov., sp. nov., non-phototrophic Rhodobacteraceae from the biofilter of a marine aquaculture.</title>
        <authorList>
            <person name="Foesel B.U."/>
            <person name="Drake H.L."/>
            <person name="Schramm A."/>
        </authorList>
    </citation>
    <scope>NUCLEOTIDE SEQUENCE [LARGE SCALE GENOMIC DNA]</scope>
    <source>
        <strain evidence="9 10">D1-19</strain>
    </source>
</reference>
<comment type="caution">
    <text evidence="9">The sequence shown here is derived from an EMBL/GenBank/DDBJ whole genome shotgun (WGS) entry which is preliminary data.</text>
</comment>
<feature type="transmembrane region" description="Helical" evidence="7">
    <location>
        <begin position="249"/>
        <end position="271"/>
    </location>
</feature>
<dbReference type="PROSITE" id="PS50928">
    <property type="entry name" value="ABC_TM1"/>
    <property type="match status" value="1"/>
</dbReference>
<keyword evidence="5 7" id="KW-1133">Transmembrane helix</keyword>
<dbReference type="InterPro" id="IPR000515">
    <property type="entry name" value="MetI-like"/>
</dbReference>
<feature type="transmembrane region" description="Helical" evidence="7">
    <location>
        <begin position="74"/>
        <end position="94"/>
    </location>
</feature>
<dbReference type="Gene3D" id="1.10.3720.10">
    <property type="entry name" value="MetI-like"/>
    <property type="match status" value="1"/>
</dbReference>
<dbReference type="InterPro" id="IPR035906">
    <property type="entry name" value="MetI-like_sf"/>
</dbReference>
<evidence type="ECO:0000256" key="6">
    <source>
        <dbReference type="ARBA" id="ARBA00023136"/>
    </source>
</evidence>
<dbReference type="PANTHER" id="PTHR43386:SF25">
    <property type="entry name" value="PEPTIDE ABC TRANSPORTER PERMEASE PROTEIN"/>
    <property type="match status" value="1"/>
</dbReference>
<feature type="transmembrane region" description="Helical" evidence="7">
    <location>
        <begin position="206"/>
        <end position="228"/>
    </location>
</feature>
<keyword evidence="2 7" id="KW-0813">Transport</keyword>
<evidence type="ECO:0000256" key="5">
    <source>
        <dbReference type="ARBA" id="ARBA00022989"/>
    </source>
</evidence>
<dbReference type="GO" id="GO:0005886">
    <property type="term" value="C:plasma membrane"/>
    <property type="evidence" value="ECO:0007669"/>
    <property type="project" value="UniProtKB-SubCell"/>
</dbReference>
<evidence type="ECO:0000256" key="7">
    <source>
        <dbReference type="RuleBase" id="RU363032"/>
    </source>
</evidence>
<dbReference type="Proteomes" id="UP000244810">
    <property type="component" value="Unassembled WGS sequence"/>
</dbReference>
<evidence type="ECO:0000313" key="9">
    <source>
        <dbReference type="EMBL" id="PVE45779.1"/>
    </source>
</evidence>
<comment type="similarity">
    <text evidence="7">Belongs to the binding-protein-dependent transport system permease family.</text>
</comment>
<evidence type="ECO:0000256" key="1">
    <source>
        <dbReference type="ARBA" id="ARBA00004651"/>
    </source>
</evidence>
<feature type="domain" description="ABC transmembrane type-1" evidence="8">
    <location>
        <begin position="70"/>
        <end position="272"/>
    </location>
</feature>
<evidence type="ECO:0000259" key="8">
    <source>
        <dbReference type="PROSITE" id="PS50928"/>
    </source>
</evidence>
<keyword evidence="4 7" id="KW-0812">Transmembrane</keyword>
<protein>
    <submittedName>
        <fullName evidence="9">ABC transporter permease</fullName>
    </submittedName>
</protein>
<gene>
    <name evidence="9" type="ORF">DDE23_19950</name>
</gene>
<comment type="subcellular location">
    <subcellularLocation>
        <location evidence="1 7">Cell membrane</location>
        <topology evidence="1 7">Multi-pass membrane protein</topology>
    </subcellularLocation>
</comment>
<evidence type="ECO:0000256" key="3">
    <source>
        <dbReference type="ARBA" id="ARBA00022475"/>
    </source>
</evidence>
<accession>A0A2T7UMA5</accession>
<keyword evidence="6 7" id="KW-0472">Membrane</keyword>
<proteinExistence type="inferred from homology"/>
<organism evidence="9 10">
    <name type="scientific">Pararhodobacter aggregans</name>
    <dbReference type="NCBI Taxonomy" id="404875"/>
    <lineage>
        <taxon>Bacteria</taxon>
        <taxon>Pseudomonadati</taxon>
        <taxon>Pseudomonadota</taxon>
        <taxon>Alphaproteobacteria</taxon>
        <taxon>Rhodobacterales</taxon>
        <taxon>Paracoccaceae</taxon>
        <taxon>Pararhodobacter</taxon>
    </lineage>
</organism>
<evidence type="ECO:0000256" key="2">
    <source>
        <dbReference type="ARBA" id="ARBA00022448"/>
    </source>
</evidence>
<dbReference type="AlphaFoldDB" id="A0A2T7UMA5"/>
<dbReference type="GO" id="GO:0055085">
    <property type="term" value="P:transmembrane transport"/>
    <property type="evidence" value="ECO:0007669"/>
    <property type="project" value="InterPro"/>
</dbReference>
<evidence type="ECO:0000313" key="10">
    <source>
        <dbReference type="Proteomes" id="UP000244810"/>
    </source>
</evidence>
<sequence length="292" mass="30450">MSALSRSPVALLGLALVLAMGLIALLAPVLPLPSPTATSILDTYLPPSAEHWFGTDALGRDVLARTFWGARSSLAIGLGIVVIGMVLGVSLGLAAAEAAGSLFEELAMRLVDIFAAIPVLIWAIAVVGIVGTGATQIGPVSLSNEAKLVLLVGVLFFPGIARITYGLALAELKQEYVDARRLPGTGSAAILFGDVLPNILSPLLVQASVLVGIGIIIEASLSFVGLGVQPPMPSWGSMLADSKQTVFSGEYWLSLFPGLAIFLSVIGFNLLGDGLRDLFDPRRRTRLPKETA</sequence>
<evidence type="ECO:0000256" key="4">
    <source>
        <dbReference type="ARBA" id="ARBA00022692"/>
    </source>
</evidence>
<keyword evidence="10" id="KW-1185">Reference proteome</keyword>
<dbReference type="OrthoDB" id="9766870at2"/>
<name>A0A2T7UMA5_9RHOB</name>
<feature type="transmembrane region" description="Helical" evidence="7">
    <location>
        <begin position="150"/>
        <end position="170"/>
    </location>
</feature>
<dbReference type="PANTHER" id="PTHR43386">
    <property type="entry name" value="OLIGOPEPTIDE TRANSPORT SYSTEM PERMEASE PROTEIN APPC"/>
    <property type="match status" value="1"/>
</dbReference>
<dbReference type="Pfam" id="PF00528">
    <property type="entry name" value="BPD_transp_1"/>
    <property type="match status" value="1"/>
</dbReference>
<dbReference type="EMBL" id="QDDR01000012">
    <property type="protein sequence ID" value="PVE45779.1"/>
    <property type="molecule type" value="Genomic_DNA"/>
</dbReference>
<dbReference type="RefSeq" id="WP_107754270.1">
    <property type="nucleotide sequence ID" value="NZ_QBKF01000012.1"/>
</dbReference>
<dbReference type="CDD" id="cd06261">
    <property type="entry name" value="TM_PBP2"/>
    <property type="match status" value="1"/>
</dbReference>